<evidence type="ECO:0000256" key="9">
    <source>
        <dbReference type="ARBA" id="ARBA00033102"/>
    </source>
</evidence>
<reference evidence="16" key="1">
    <citation type="submission" date="2016-10" db="EMBL/GenBank/DDBJ databases">
        <authorList>
            <person name="Varghese N."/>
            <person name="Submissions S."/>
        </authorList>
    </citation>
    <scope>NUCLEOTIDE SEQUENCE [LARGE SCALE GENOMIC DNA]</scope>
    <source>
        <strain evidence="16">Nm44</strain>
    </source>
</reference>
<dbReference type="EC" id="2.4.2.19" evidence="5"/>
<keyword evidence="16" id="KW-1185">Reference proteome</keyword>
<sequence length="283" mass="30714">MIGHEEIKKHVSLALAEDIGAGDLTALLVPADKALTASVISREQAVLCGAAWFEECFRQLSHAIKINWLAQEGEKVQVDQKLCEITGNARALLTAERTALNFLQMLSAVATQTRRYVDVISGTGAVIVDTRKTLPGLRFAQKYAVKCGGGSNHRFGLYDGILIKENHILATGGIQLALRKAREITPPGVFIQIEVETLDELQQALHAGAPMILLDNFDPERLRQAVALNQQLTGKRAILEASGNITLANVRTVAETGVDRISIGSLTKDIKALDLSMRFLPTV</sequence>
<evidence type="ECO:0000256" key="10">
    <source>
        <dbReference type="ARBA" id="ARBA00047445"/>
    </source>
</evidence>
<dbReference type="FunFam" id="3.90.1170.20:FF:000001">
    <property type="entry name" value="Nicotinate-nucleotide diphosphorylase (Carboxylating)"/>
    <property type="match status" value="1"/>
</dbReference>
<keyword evidence="6" id="KW-0662">Pyridine nucleotide biosynthesis</keyword>
<organism evidence="15 16">
    <name type="scientific">Nitrosomonas communis</name>
    <dbReference type="NCBI Taxonomy" id="44574"/>
    <lineage>
        <taxon>Bacteria</taxon>
        <taxon>Pseudomonadati</taxon>
        <taxon>Pseudomonadota</taxon>
        <taxon>Betaproteobacteria</taxon>
        <taxon>Nitrosomonadales</taxon>
        <taxon>Nitrosomonadaceae</taxon>
        <taxon>Nitrosomonas</taxon>
    </lineage>
</organism>
<name>A0A1I4J646_9PROT</name>
<proteinExistence type="inferred from homology"/>
<dbReference type="InterPro" id="IPR027277">
    <property type="entry name" value="NadC/ModD"/>
</dbReference>
<dbReference type="Pfam" id="PF01729">
    <property type="entry name" value="QRPTase_C"/>
    <property type="match status" value="1"/>
</dbReference>
<gene>
    <name evidence="15" type="ORF">SAMN05421863_1001205</name>
</gene>
<dbReference type="UniPathway" id="UPA00253">
    <property type="reaction ID" value="UER00331"/>
</dbReference>
<dbReference type="InterPro" id="IPR036068">
    <property type="entry name" value="Nicotinate_pribotase-like_C"/>
</dbReference>
<feature type="domain" description="Quinolinate phosphoribosyl transferase N-terminal" evidence="14">
    <location>
        <begin position="23"/>
        <end position="107"/>
    </location>
</feature>
<accession>A0A1I4J646</accession>
<dbReference type="InterPro" id="IPR002638">
    <property type="entry name" value="Quinolinate_PRibosylTrfase_C"/>
</dbReference>
<dbReference type="InterPro" id="IPR013785">
    <property type="entry name" value="Aldolase_TIM"/>
</dbReference>
<dbReference type="OrthoDB" id="9782546at2"/>
<dbReference type="PANTHER" id="PTHR32179">
    <property type="entry name" value="NICOTINATE-NUCLEOTIDE PYROPHOSPHORYLASE [CARBOXYLATING]"/>
    <property type="match status" value="1"/>
</dbReference>
<dbReference type="PANTHER" id="PTHR32179:SF3">
    <property type="entry name" value="NICOTINATE-NUCLEOTIDE PYROPHOSPHORYLASE [CARBOXYLATING]"/>
    <property type="match status" value="1"/>
</dbReference>
<evidence type="ECO:0000256" key="5">
    <source>
        <dbReference type="ARBA" id="ARBA00011944"/>
    </source>
</evidence>
<dbReference type="EMBL" id="FOUB01000001">
    <property type="protein sequence ID" value="SFL62020.1"/>
    <property type="molecule type" value="Genomic_DNA"/>
</dbReference>
<dbReference type="GO" id="GO:0009435">
    <property type="term" value="P:NAD+ biosynthetic process"/>
    <property type="evidence" value="ECO:0007669"/>
    <property type="project" value="UniProtKB-UniPathway"/>
</dbReference>
<evidence type="ECO:0000256" key="4">
    <source>
        <dbReference type="ARBA" id="ARBA00011218"/>
    </source>
</evidence>
<dbReference type="SUPFAM" id="SSF54675">
    <property type="entry name" value="Nicotinate/Quinolinate PRTase N-terminal domain-like"/>
    <property type="match status" value="1"/>
</dbReference>
<comment type="subunit">
    <text evidence="4">Hexamer formed by 3 homodimers.</text>
</comment>
<dbReference type="InterPro" id="IPR037128">
    <property type="entry name" value="Quinolinate_PRibosylTase_N_sf"/>
</dbReference>
<keyword evidence="7 12" id="KW-0328">Glycosyltransferase</keyword>
<dbReference type="Pfam" id="PF02749">
    <property type="entry name" value="QRPTase_N"/>
    <property type="match status" value="1"/>
</dbReference>
<dbReference type="InterPro" id="IPR022412">
    <property type="entry name" value="Quinolinate_PRibosylTrfase_N"/>
</dbReference>
<evidence type="ECO:0000313" key="15">
    <source>
        <dbReference type="EMBL" id="SFL62020.1"/>
    </source>
</evidence>
<dbReference type="FunFam" id="3.20.20.70:FF:000030">
    <property type="entry name" value="Nicotinate-nucleotide pyrophosphorylase, carboxylating"/>
    <property type="match status" value="1"/>
</dbReference>
<evidence type="ECO:0000256" key="6">
    <source>
        <dbReference type="ARBA" id="ARBA00022642"/>
    </source>
</evidence>
<comment type="function">
    <text evidence="1">Involved in the catabolism of quinolinic acid (QA).</text>
</comment>
<dbReference type="Proteomes" id="UP000183287">
    <property type="component" value="Unassembled WGS sequence"/>
</dbReference>
<dbReference type="AlphaFoldDB" id="A0A1I4J646"/>
<evidence type="ECO:0000256" key="11">
    <source>
        <dbReference type="ARBA" id="ARBA00069173"/>
    </source>
</evidence>
<evidence type="ECO:0000256" key="1">
    <source>
        <dbReference type="ARBA" id="ARBA00003237"/>
    </source>
</evidence>
<dbReference type="GO" id="GO:0005737">
    <property type="term" value="C:cytoplasm"/>
    <property type="evidence" value="ECO:0007669"/>
    <property type="project" value="TreeGrafter"/>
</dbReference>
<dbReference type="SUPFAM" id="SSF51690">
    <property type="entry name" value="Nicotinate/Quinolinate PRTase C-terminal domain-like"/>
    <property type="match status" value="1"/>
</dbReference>
<dbReference type="PIRSF" id="PIRSF006250">
    <property type="entry name" value="NadC_ModD"/>
    <property type="match status" value="1"/>
</dbReference>
<dbReference type="GO" id="GO:0004514">
    <property type="term" value="F:nicotinate-nucleotide diphosphorylase (carboxylating) activity"/>
    <property type="evidence" value="ECO:0007669"/>
    <property type="project" value="UniProtKB-EC"/>
</dbReference>
<dbReference type="CDD" id="cd01572">
    <property type="entry name" value="QPRTase"/>
    <property type="match status" value="1"/>
</dbReference>
<feature type="domain" description="Quinolinate phosphoribosyl transferase C-terminal" evidence="13">
    <location>
        <begin position="109"/>
        <end position="278"/>
    </location>
</feature>
<keyword evidence="8 12" id="KW-0808">Transferase</keyword>
<evidence type="ECO:0000259" key="13">
    <source>
        <dbReference type="Pfam" id="PF01729"/>
    </source>
</evidence>
<comment type="similarity">
    <text evidence="3 12">Belongs to the NadC/ModD family.</text>
</comment>
<evidence type="ECO:0000256" key="3">
    <source>
        <dbReference type="ARBA" id="ARBA00009400"/>
    </source>
</evidence>
<dbReference type="STRING" id="44574.AAW31_09870"/>
<evidence type="ECO:0000259" key="14">
    <source>
        <dbReference type="Pfam" id="PF02749"/>
    </source>
</evidence>
<evidence type="ECO:0000256" key="2">
    <source>
        <dbReference type="ARBA" id="ARBA00004893"/>
    </source>
</evidence>
<dbReference type="Gene3D" id="3.90.1170.20">
    <property type="entry name" value="Quinolinate phosphoribosyl transferase, N-terminal domain"/>
    <property type="match status" value="1"/>
</dbReference>
<comment type="pathway">
    <text evidence="2">Cofactor biosynthesis; NAD(+) biosynthesis; nicotinate D-ribonucleotide from quinolinate: step 1/1.</text>
</comment>
<evidence type="ECO:0000313" key="16">
    <source>
        <dbReference type="Proteomes" id="UP000183287"/>
    </source>
</evidence>
<dbReference type="GO" id="GO:0034213">
    <property type="term" value="P:quinolinate catabolic process"/>
    <property type="evidence" value="ECO:0007669"/>
    <property type="project" value="TreeGrafter"/>
</dbReference>
<comment type="catalytic activity">
    <reaction evidence="10">
        <text>nicotinate beta-D-ribonucleotide + CO2 + diphosphate = quinolinate + 5-phospho-alpha-D-ribose 1-diphosphate + 2 H(+)</text>
        <dbReference type="Rhea" id="RHEA:12733"/>
        <dbReference type="ChEBI" id="CHEBI:15378"/>
        <dbReference type="ChEBI" id="CHEBI:16526"/>
        <dbReference type="ChEBI" id="CHEBI:29959"/>
        <dbReference type="ChEBI" id="CHEBI:33019"/>
        <dbReference type="ChEBI" id="CHEBI:57502"/>
        <dbReference type="ChEBI" id="CHEBI:58017"/>
        <dbReference type="EC" id="2.4.2.19"/>
    </reaction>
</comment>
<dbReference type="InterPro" id="IPR004393">
    <property type="entry name" value="NadC"/>
</dbReference>
<dbReference type="RefSeq" id="WP_074902807.1">
    <property type="nucleotide sequence ID" value="NZ_FOUB01000001.1"/>
</dbReference>
<evidence type="ECO:0000256" key="7">
    <source>
        <dbReference type="ARBA" id="ARBA00022676"/>
    </source>
</evidence>
<protein>
    <recommendedName>
        <fullName evidence="11">Probable nicotinate-nucleotide pyrophosphorylase [carboxylating]</fullName>
        <ecNumber evidence="5">2.4.2.19</ecNumber>
    </recommendedName>
    <alternativeName>
        <fullName evidence="9">Quinolinate phosphoribosyltransferase [decarboxylating]</fullName>
    </alternativeName>
</protein>
<dbReference type="NCBIfam" id="TIGR00078">
    <property type="entry name" value="nadC"/>
    <property type="match status" value="1"/>
</dbReference>
<evidence type="ECO:0000256" key="12">
    <source>
        <dbReference type="PIRNR" id="PIRNR006250"/>
    </source>
</evidence>
<dbReference type="Gene3D" id="3.20.20.70">
    <property type="entry name" value="Aldolase class I"/>
    <property type="match status" value="1"/>
</dbReference>
<evidence type="ECO:0000256" key="8">
    <source>
        <dbReference type="ARBA" id="ARBA00022679"/>
    </source>
</evidence>